<dbReference type="PANTHER" id="PTHR21666">
    <property type="entry name" value="PEPTIDASE-RELATED"/>
    <property type="match status" value="1"/>
</dbReference>
<dbReference type="PROSITE" id="PS51782">
    <property type="entry name" value="LYSM"/>
    <property type="match status" value="3"/>
</dbReference>
<feature type="compositionally biased region" description="Low complexity" evidence="1">
    <location>
        <begin position="83"/>
        <end position="93"/>
    </location>
</feature>
<dbReference type="Pfam" id="PF01551">
    <property type="entry name" value="Peptidase_M23"/>
    <property type="match status" value="1"/>
</dbReference>
<dbReference type="Proteomes" id="UP000002019">
    <property type="component" value="Chromosome"/>
</dbReference>
<dbReference type="SUPFAM" id="SSF51261">
    <property type="entry name" value="Duplicated hybrid motif"/>
    <property type="match status" value="1"/>
</dbReference>
<dbReference type="InterPro" id="IPR018392">
    <property type="entry name" value="LysM"/>
</dbReference>
<dbReference type="OrthoDB" id="9814460at2"/>
<dbReference type="InterPro" id="IPR036779">
    <property type="entry name" value="LysM_dom_sf"/>
</dbReference>
<dbReference type="eggNOG" id="COG1388">
    <property type="taxonomic scope" value="Bacteria"/>
</dbReference>
<dbReference type="SMART" id="SM00257">
    <property type="entry name" value="LysM"/>
    <property type="match status" value="3"/>
</dbReference>
<dbReference type="Pfam" id="PF01476">
    <property type="entry name" value="LysM"/>
    <property type="match status" value="3"/>
</dbReference>
<evidence type="ECO:0000259" key="2">
    <source>
        <dbReference type="PROSITE" id="PS51782"/>
    </source>
</evidence>
<dbReference type="InterPro" id="IPR050570">
    <property type="entry name" value="Cell_wall_metabolism_enzyme"/>
</dbReference>
<organism evidence="3 4">
    <name type="scientific">Cloacimonas acidaminovorans (strain Evry)</name>
    <dbReference type="NCBI Taxonomy" id="459349"/>
    <lineage>
        <taxon>Bacteria</taxon>
        <taxon>Pseudomonadati</taxon>
        <taxon>Candidatus Cloacimonadota</taxon>
        <taxon>Candidatus Cloacimonadia</taxon>
        <taxon>Candidatus Cloacimonadales</taxon>
        <taxon>Candidatus Cloacimonadaceae</taxon>
        <taxon>Candidatus Cloacimonas</taxon>
    </lineage>
</organism>
<dbReference type="PANTHER" id="PTHR21666:SF270">
    <property type="entry name" value="MUREIN HYDROLASE ACTIVATOR ENVC"/>
    <property type="match status" value="1"/>
</dbReference>
<dbReference type="CDD" id="cd00118">
    <property type="entry name" value="LysM"/>
    <property type="match status" value="3"/>
</dbReference>
<keyword evidence="3" id="KW-0378">Hydrolase</keyword>
<proteinExistence type="predicted"/>
<feature type="region of interest" description="Disordered" evidence="1">
    <location>
        <begin position="83"/>
        <end position="115"/>
    </location>
</feature>
<feature type="domain" description="LysM" evidence="2">
    <location>
        <begin position="209"/>
        <end position="252"/>
    </location>
</feature>
<feature type="domain" description="LysM" evidence="2">
    <location>
        <begin position="29"/>
        <end position="72"/>
    </location>
</feature>
<keyword evidence="4" id="KW-1185">Reference proteome</keyword>
<dbReference type="InterPro" id="IPR016047">
    <property type="entry name" value="M23ase_b-sheet_dom"/>
</dbReference>
<accession>B0VH08</accession>
<protein>
    <submittedName>
        <fullName evidence="3">Tetratricopeptide repeat transcriptional regulator (Modular protein)</fullName>
        <ecNumber evidence="3">3.2.1.17</ecNumber>
    </submittedName>
</protein>
<evidence type="ECO:0000256" key="1">
    <source>
        <dbReference type="SAM" id="MobiDB-lite"/>
    </source>
</evidence>
<dbReference type="EMBL" id="CU466930">
    <property type="protein sequence ID" value="CAO80623.1"/>
    <property type="molecule type" value="Genomic_DNA"/>
</dbReference>
<dbReference type="HOGENOM" id="CLU_684584_0_0_0"/>
<dbReference type="GO" id="GO:0003796">
    <property type="term" value="F:lysozyme activity"/>
    <property type="evidence" value="ECO:0007669"/>
    <property type="project" value="UniProtKB-EC"/>
</dbReference>
<dbReference type="InterPro" id="IPR011055">
    <property type="entry name" value="Dup_hybrid_motif"/>
</dbReference>
<dbReference type="CDD" id="cd12797">
    <property type="entry name" value="M23_peptidase"/>
    <property type="match status" value="1"/>
</dbReference>
<keyword evidence="3" id="KW-0326">Glycosidase</keyword>
<evidence type="ECO:0000313" key="4">
    <source>
        <dbReference type="Proteomes" id="UP000002019"/>
    </source>
</evidence>
<gene>
    <name evidence="3" type="ordered locus">CLOAM0740</name>
</gene>
<reference evidence="3 4" key="1">
    <citation type="journal article" date="2008" name="J. Bacteriol.">
        <title>'Candidatus Cloacamonas acidaminovorans': genome sequence reconstruction provides a first glimpse of a new bacterial division.</title>
        <authorList>
            <person name="Pelletier E."/>
            <person name="Kreimeyer A."/>
            <person name="Bocs S."/>
            <person name="Rouy Z."/>
            <person name="Gyapay G."/>
            <person name="Chouari R."/>
            <person name="Riviere D."/>
            <person name="Ganesan A."/>
            <person name="Daegelen P."/>
            <person name="Sghir A."/>
            <person name="Cohen G.N."/>
            <person name="Medigue C."/>
            <person name="Weissenbach J."/>
            <person name="Le Paslier D."/>
        </authorList>
    </citation>
    <scope>NUCLEOTIDE SEQUENCE [LARGE SCALE GENOMIC DNA]</scope>
    <source>
        <strain evidence="4">Evry</strain>
    </source>
</reference>
<dbReference type="STRING" id="459349.CLOAM0740"/>
<dbReference type="GO" id="GO:0004222">
    <property type="term" value="F:metalloendopeptidase activity"/>
    <property type="evidence" value="ECO:0007669"/>
    <property type="project" value="TreeGrafter"/>
</dbReference>
<dbReference type="KEGG" id="caci:CLOAM0740"/>
<dbReference type="RefSeq" id="WP_015424482.1">
    <property type="nucleotide sequence ID" value="NC_020449.1"/>
</dbReference>
<dbReference type="SUPFAM" id="SSF54106">
    <property type="entry name" value="LysM domain"/>
    <property type="match status" value="2"/>
</dbReference>
<evidence type="ECO:0000313" key="3">
    <source>
        <dbReference type="EMBL" id="CAO80623.1"/>
    </source>
</evidence>
<feature type="domain" description="LysM" evidence="2">
    <location>
        <begin position="126"/>
        <end position="171"/>
    </location>
</feature>
<dbReference type="AlphaFoldDB" id="B0VH08"/>
<dbReference type="eggNOG" id="COG0739">
    <property type="taxonomic scope" value="Bacteria"/>
</dbReference>
<name>B0VH08_CLOAI</name>
<dbReference type="Gene3D" id="3.10.350.10">
    <property type="entry name" value="LysM domain"/>
    <property type="match status" value="3"/>
</dbReference>
<dbReference type="EC" id="3.2.1.17" evidence="3"/>
<sequence length="402" mass="44190">MTLKLDRLLWLVIMQIMLILPLGLSAEDQIHIIKKGDTLYSLSKRYGTTVDELKRLNNLSDNNLSIGQKLIVKKDTEPIKPVAPVPVTKPVTPEISGGTSSPQISALPGAETNPSLSPTNKIPADYYYTVKAGDNLYRIAVNHNITLGELLAWNNLANSSIPIHPGDKLVIKNPAELPETKIVPEEIITESNPVVSTVPAKNDTVLIERVYVVQKKDTLYRIATNNGMTVEELMQLNNLTSPDIKVGQKLYLSGKPRPEITTPPEVLTEEEIMKREKIRTDLIMPVEGKVISEYGLRNGRPHKGIDLGAKAGTPIYAVLDGTVVYSGVQGSYGNVIVIEHPDFVMTVYAHNEKNLVNVNDVVKQSQQIGTVGSTGNAQGTHLHFEYRLKGKAINPRKVLPLP</sequence>
<dbReference type="Gene3D" id="2.70.70.10">
    <property type="entry name" value="Glucose Permease (Domain IIA)"/>
    <property type="match status" value="1"/>
</dbReference>
<dbReference type="CAZy" id="CBM50">
    <property type="family name" value="Carbohydrate-Binding Module Family 50"/>
</dbReference>